<organism evidence="7 8">
    <name type="scientific">Natronincola ferrireducens</name>
    <dbReference type="NCBI Taxonomy" id="393762"/>
    <lineage>
        <taxon>Bacteria</taxon>
        <taxon>Bacillati</taxon>
        <taxon>Bacillota</taxon>
        <taxon>Clostridia</taxon>
        <taxon>Peptostreptococcales</taxon>
        <taxon>Natronincolaceae</taxon>
        <taxon>Natronincola</taxon>
    </lineage>
</organism>
<dbReference type="EMBL" id="FNFP01000007">
    <property type="protein sequence ID" value="SDL05276.1"/>
    <property type="molecule type" value="Genomic_DNA"/>
</dbReference>
<keyword evidence="4 5" id="KW-0732">Signal</keyword>
<feature type="domain" description="Solute-binding protein family 5" evidence="6">
    <location>
        <begin position="77"/>
        <end position="428"/>
    </location>
</feature>
<keyword evidence="8" id="KW-1185">Reference proteome</keyword>
<comment type="subcellular location">
    <subcellularLocation>
        <location evidence="1">Cell membrane</location>
        <topology evidence="1">Lipid-anchor</topology>
    </subcellularLocation>
</comment>
<dbReference type="PANTHER" id="PTHR30290:SF9">
    <property type="entry name" value="OLIGOPEPTIDE-BINDING PROTEIN APPA"/>
    <property type="match status" value="1"/>
</dbReference>
<proteinExistence type="inferred from homology"/>
<evidence type="ECO:0000256" key="4">
    <source>
        <dbReference type="ARBA" id="ARBA00022729"/>
    </source>
</evidence>
<dbReference type="Gene3D" id="3.40.190.10">
    <property type="entry name" value="Periplasmic binding protein-like II"/>
    <property type="match status" value="1"/>
</dbReference>
<dbReference type="PROSITE" id="PS01040">
    <property type="entry name" value="SBP_BACTERIAL_5"/>
    <property type="match status" value="1"/>
</dbReference>
<dbReference type="Gene3D" id="3.10.105.10">
    <property type="entry name" value="Dipeptide-binding Protein, Domain 3"/>
    <property type="match status" value="1"/>
</dbReference>
<dbReference type="OrthoDB" id="9772924at2"/>
<dbReference type="GO" id="GO:0043190">
    <property type="term" value="C:ATP-binding cassette (ABC) transporter complex"/>
    <property type="evidence" value="ECO:0007669"/>
    <property type="project" value="InterPro"/>
</dbReference>
<dbReference type="PANTHER" id="PTHR30290">
    <property type="entry name" value="PERIPLASMIC BINDING COMPONENT OF ABC TRANSPORTER"/>
    <property type="match status" value="1"/>
</dbReference>
<dbReference type="InterPro" id="IPR030678">
    <property type="entry name" value="Peptide/Ni-bd"/>
</dbReference>
<dbReference type="GO" id="GO:1904680">
    <property type="term" value="F:peptide transmembrane transporter activity"/>
    <property type="evidence" value="ECO:0007669"/>
    <property type="project" value="TreeGrafter"/>
</dbReference>
<sequence length="509" mass="55719">MKKRMLAGLLSIALLLTACGSSTSTTSEAGDTKKDVLVVAQGADPKSLDPQATTDAPAGRVSSQIFENLVEQDEDMNVVPGLAESWDIVDGNTYVFHLRKGVKFHNGEELTANDVMYTFKRAAASPHAKSIMATIDVEECKVLDENTFEMKLSKPFGPILAHLAHNVLAIVNEKAIVEAGDAAGQKPVGTGPYKFSKWATGDRIELTRNDEYWGEKAKIKDIVIRTIPETASRTIELETGGIDVAIDVLPNDISRIEENPNTSISRSPDFSTNFIVLTCTQGPLQDVRVRQAINMAVNTDAIINVVYQGTGTKGSGPMSPTIWAHNSNIPQYEYNVEKAKQLLADAGYADGMKLSITTSDHQQRVDTCEMLQNQLKAVGIDLEISVMEWGAFLEKVYAGSLEMFALGWSAATGDPDYALYSQYHSSNHGESGNMAFYTNEDVDALLDKGRDATDENERKEAYLKAQELIMKDAPCIFLQHGEKIAGYTSALTKFNTHPSGTFNFSKFEF</sequence>
<accession>A0A1G9GX81</accession>
<evidence type="ECO:0000256" key="5">
    <source>
        <dbReference type="SAM" id="SignalP"/>
    </source>
</evidence>
<evidence type="ECO:0000256" key="3">
    <source>
        <dbReference type="ARBA" id="ARBA00022448"/>
    </source>
</evidence>
<feature type="signal peptide" evidence="5">
    <location>
        <begin position="1"/>
        <end position="29"/>
    </location>
</feature>
<reference evidence="7 8" key="1">
    <citation type="submission" date="2016-10" db="EMBL/GenBank/DDBJ databases">
        <authorList>
            <person name="de Groot N.N."/>
        </authorList>
    </citation>
    <scope>NUCLEOTIDE SEQUENCE [LARGE SCALE GENOMIC DNA]</scope>
    <source>
        <strain evidence="7 8">DSM 18346</strain>
    </source>
</reference>
<dbReference type="InterPro" id="IPR039424">
    <property type="entry name" value="SBP_5"/>
</dbReference>
<evidence type="ECO:0000259" key="6">
    <source>
        <dbReference type="Pfam" id="PF00496"/>
    </source>
</evidence>
<dbReference type="RefSeq" id="WP_090554071.1">
    <property type="nucleotide sequence ID" value="NZ_FNFP01000007.1"/>
</dbReference>
<evidence type="ECO:0000256" key="1">
    <source>
        <dbReference type="ARBA" id="ARBA00004193"/>
    </source>
</evidence>
<dbReference type="AlphaFoldDB" id="A0A1G9GX81"/>
<dbReference type="Proteomes" id="UP000198718">
    <property type="component" value="Unassembled WGS sequence"/>
</dbReference>
<dbReference type="InterPro" id="IPR023765">
    <property type="entry name" value="SBP_5_CS"/>
</dbReference>
<comment type="similarity">
    <text evidence="2">Belongs to the bacterial solute-binding protein 5 family.</text>
</comment>
<dbReference type="InterPro" id="IPR000914">
    <property type="entry name" value="SBP_5_dom"/>
</dbReference>
<dbReference type="STRING" id="393762.SAMN05660472_02516"/>
<protein>
    <submittedName>
        <fullName evidence="7">Peptide/nickel transport system substrate-binding protein</fullName>
    </submittedName>
</protein>
<dbReference type="GO" id="GO:0015833">
    <property type="term" value="P:peptide transport"/>
    <property type="evidence" value="ECO:0007669"/>
    <property type="project" value="TreeGrafter"/>
</dbReference>
<dbReference type="PIRSF" id="PIRSF002741">
    <property type="entry name" value="MppA"/>
    <property type="match status" value="1"/>
</dbReference>
<dbReference type="CDD" id="cd08499">
    <property type="entry name" value="PBP2_Ylib_like"/>
    <property type="match status" value="1"/>
</dbReference>
<name>A0A1G9GX81_9FIRM</name>
<gene>
    <name evidence="7" type="ORF">SAMN05660472_02516</name>
</gene>
<keyword evidence="3" id="KW-0813">Transport</keyword>
<dbReference type="GO" id="GO:0042597">
    <property type="term" value="C:periplasmic space"/>
    <property type="evidence" value="ECO:0007669"/>
    <property type="project" value="UniProtKB-ARBA"/>
</dbReference>
<dbReference type="PROSITE" id="PS51257">
    <property type="entry name" value="PROKAR_LIPOPROTEIN"/>
    <property type="match status" value="1"/>
</dbReference>
<dbReference type="SUPFAM" id="SSF53850">
    <property type="entry name" value="Periplasmic binding protein-like II"/>
    <property type="match status" value="1"/>
</dbReference>
<evidence type="ECO:0000313" key="8">
    <source>
        <dbReference type="Proteomes" id="UP000198718"/>
    </source>
</evidence>
<evidence type="ECO:0000313" key="7">
    <source>
        <dbReference type="EMBL" id="SDL05276.1"/>
    </source>
</evidence>
<feature type="chain" id="PRO_5011672915" evidence="5">
    <location>
        <begin position="30"/>
        <end position="509"/>
    </location>
</feature>
<evidence type="ECO:0000256" key="2">
    <source>
        <dbReference type="ARBA" id="ARBA00005695"/>
    </source>
</evidence>
<dbReference type="Pfam" id="PF00496">
    <property type="entry name" value="SBP_bac_5"/>
    <property type="match status" value="1"/>
</dbReference>
<dbReference type="Gene3D" id="3.90.76.10">
    <property type="entry name" value="Dipeptide-binding Protein, Domain 1"/>
    <property type="match status" value="1"/>
</dbReference>